<dbReference type="Gene3D" id="3.90.1530.30">
    <property type="match status" value="1"/>
</dbReference>
<dbReference type="FunFam" id="3.90.1530.30:FF:000001">
    <property type="entry name" value="Chromosome partitioning protein ParB"/>
    <property type="match status" value="1"/>
</dbReference>
<feature type="domain" description="ParB-like N-terminal" evidence="2">
    <location>
        <begin position="4"/>
        <end position="94"/>
    </location>
</feature>
<dbReference type="Pfam" id="PF02195">
    <property type="entry name" value="ParB_N"/>
    <property type="match status" value="1"/>
</dbReference>
<evidence type="ECO:0000313" key="3">
    <source>
        <dbReference type="EMBL" id="UJG44258.1"/>
    </source>
</evidence>
<dbReference type="InterPro" id="IPR004437">
    <property type="entry name" value="ParB/RepB/Spo0J"/>
</dbReference>
<dbReference type="CDD" id="cd16393">
    <property type="entry name" value="SPO0J_N"/>
    <property type="match status" value="1"/>
</dbReference>
<dbReference type="EMBL" id="CP084167">
    <property type="protein sequence ID" value="UJG44258.1"/>
    <property type="molecule type" value="Genomic_DNA"/>
</dbReference>
<keyword evidence="1" id="KW-0238">DNA-binding</keyword>
<dbReference type="PANTHER" id="PTHR33375">
    <property type="entry name" value="CHROMOSOME-PARTITIONING PROTEIN PARB-RELATED"/>
    <property type="match status" value="1"/>
</dbReference>
<dbReference type="GO" id="GO:0003677">
    <property type="term" value="F:DNA binding"/>
    <property type="evidence" value="ECO:0007669"/>
    <property type="project" value="UniProtKB-KW"/>
</dbReference>
<dbReference type="SUPFAM" id="SSF109709">
    <property type="entry name" value="KorB DNA-binding domain-like"/>
    <property type="match status" value="1"/>
</dbReference>
<dbReference type="InterPro" id="IPR036086">
    <property type="entry name" value="ParB/Sulfiredoxin_sf"/>
</dbReference>
<reference evidence="3" key="1">
    <citation type="journal article" date="2022" name="Nat. Microbiol.">
        <title>Unique mobile elements and scalable gene flow at the prokaryote-eukaryote boundary revealed by circularized Asgard archaea genomes.</title>
        <authorList>
            <person name="Wu F."/>
            <person name="Speth D.R."/>
            <person name="Philosof A."/>
            <person name="Cremiere A."/>
            <person name="Narayanan A."/>
            <person name="Barco R.A."/>
            <person name="Connon S.A."/>
            <person name="Amend J.P."/>
            <person name="Antoshechkin I.A."/>
            <person name="Orphan V.J."/>
        </authorList>
    </citation>
    <scope>NUCLEOTIDE SEQUENCE</scope>
    <source>
        <strain evidence="3">PR6</strain>
    </source>
</reference>
<dbReference type="SUPFAM" id="SSF110849">
    <property type="entry name" value="ParB/Sulfiredoxin"/>
    <property type="match status" value="1"/>
</dbReference>
<evidence type="ECO:0000256" key="1">
    <source>
        <dbReference type="ARBA" id="ARBA00023125"/>
    </source>
</evidence>
<dbReference type="GO" id="GO:0005694">
    <property type="term" value="C:chromosome"/>
    <property type="evidence" value="ECO:0007669"/>
    <property type="project" value="TreeGrafter"/>
</dbReference>
<dbReference type="PANTHER" id="PTHR33375:SF1">
    <property type="entry name" value="CHROMOSOME-PARTITIONING PROTEIN PARB-RELATED"/>
    <property type="match status" value="1"/>
</dbReference>
<dbReference type="AlphaFoldDB" id="A0A9Y1BS73"/>
<dbReference type="InterPro" id="IPR050336">
    <property type="entry name" value="Chromosome_partition/occlusion"/>
</dbReference>
<dbReference type="NCBIfam" id="TIGR00180">
    <property type="entry name" value="parB_part"/>
    <property type="match status" value="1"/>
</dbReference>
<organism evidence="3">
    <name type="scientific">Candidatus Heimdallarchaeum endolithica</name>
    <dbReference type="NCBI Taxonomy" id="2876572"/>
    <lineage>
        <taxon>Archaea</taxon>
        <taxon>Promethearchaeati</taxon>
        <taxon>Candidatus Heimdallarchaeota</taxon>
        <taxon>Candidatus Heimdallarchaeia (ex Rinke et al. 2021) (nom. nud.)</taxon>
        <taxon>Candidatus Heimdallarchaeales</taxon>
        <taxon>Candidatus Heimdallarchaeaceae</taxon>
        <taxon>Candidatus Heimdallarchaeum</taxon>
    </lineage>
</organism>
<gene>
    <name evidence="3" type="ORF">K9W46_03520</name>
</gene>
<sequence>MEIAEIEIKKITPSPFQPRETFDKEALEELAESINEFDLLNPILVRKTGEDSYQIIAGERRWRAAQFAGLKKISAIIKDIDEDRQKIESLIENVHRRDLLMIEKGRGVLEIFRAYGFHLSPKNLANLINSIERKKSKNIALIPTEEQIENIIKKIHVKPNTIRLWLEAASVNPEIIEEELKKPDDERIPERILSRLSTIQDDELQKKAYSKIIDLNLNKDEASKFVSTIKKLPKEEQEAVLTKGVPVEIIGNKETGFSIEVPKEKIEEVKKTIEVKKSAEVLLSPIKEERQRHRKNVVAHQKLLELLDDLFCPFTGQKASTHLRWISDPKKTLEEALEQAKKNLEDAEKREKADPRFIED</sequence>
<dbReference type="SMART" id="SM00470">
    <property type="entry name" value="ParB"/>
    <property type="match status" value="1"/>
</dbReference>
<evidence type="ECO:0000259" key="2">
    <source>
        <dbReference type="SMART" id="SM00470"/>
    </source>
</evidence>
<proteinExistence type="predicted"/>
<name>A0A9Y1BS73_9ARCH</name>
<dbReference type="Gene3D" id="1.10.10.2830">
    <property type="match status" value="1"/>
</dbReference>
<dbReference type="InterPro" id="IPR003115">
    <property type="entry name" value="ParB_N"/>
</dbReference>
<dbReference type="GO" id="GO:0007059">
    <property type="term" value="P:chromosome segregation"/>
    <property type="evidence" value="ECO:0007669"/>
    <property type="project" value="TreeGrafter"/>
</dbReference>
<dbReference type="Proteomes" id="UP001200513">
    <property type="component" value="Chromosome"/>
</dbReference>
<protein>
    <submittedName>
        <fullName evidence="3">ParB/RepB/Spo0J family partition protein</fullName>
    </submittedName>
</protein>
<accession>A0A9Y1BS73</accession>